<dbReference type="InterPro" id="IPR036388">
    <property type="entry name" value="WH-like_DNA-bd_sf"/>
</dbReference>
<dbReference type="CDD" id="cd00038">
    <property type="entry name" value="CAP_ED"/>
    <property type="match status" value="1"/>
</dbReference>
<dbReference type="PANTHER" id="PTHR24567:SF74">
    <property type="entry name" value="HTH-TYPE TRANSCRIPTIONAL REGULATOR ARCR"/>
    <property type="match status" value="1"/>
</dbReference>
<evidence type="ECO:0000259" key="5">
    <source>
        <dbReference type="PROSITE" id="PS51063"/>
    </source>
</evidence>
<keyword evidence="3" id="KW-0804">Transcription</keyword>
<dbReference type="InterPro" id="IPR012318">
    <property type="entry name" value="HTH_CRP"/>
</dbReference>
<dbReference type="SUPFAM" id="SSF51206">
    <property type="entry name" value="cAMP-binding domain-like"/>
    <property type="match status" value="1"/>
</dbReference>
<dbReference type="InterPro" id="IPR000595">
    <property type="entry name" value="cNMP-bd_dom"/>
</dbReference>
<keyword evidence="2" id="KW-0238">DNA-binding</keyword>
<proteinExistence type="predicted"/>
<keyword evidence="1" id="KW-0805">Transcription regulation</keyword>
<dbReference type="InterPro" id="IPR018490">
    <property type="entry name" value="cNMP-bd_dom_sf"/>
</dbReference>
<dbReference type="InterPro" id="IPR018488">
    <property type="entry name" value="cNMP-bd_CS"/>
</dbReference>
<dbReference type="Proteomes" id="UP000748752">
    <property type="component" value="Unassembled WGS sequence"/>
</dbReference>
<dbReference type="PROSITE" id="PS51063">
    <property type="entry name" value="HTH_CRP_2"/>
    <property type="match status" value="1"/>
</dbReference>
<evidence type="ECO:0000256" key="2">
    <source>
        <dbReference type="ARBA" id="ARBA00023125"/>
    </source>
</evidence>
<dbReference type="SMART" id="SM00419">
    <property type="entry name" value="HTH_CRP"/>
    <property type="match status" value="1"/>
</dbReference>
<evidence type="ECO:0000259" key="4">
    <source>
        <dbReference type="PROSITE" id="PS50042"/>
    </source>
</evidence>
<dbReference type="PROSITE" id="PS50042">
    <property type="entry name" value="CNMP_BINDING_3"/>
    <property type="match status" value="1"/>
</dbReference>
<comment type="caution">
    <text evidence="6">The sequence shown here is derived from an EMBL/GenBank/DDBJ whole genome shotgun (WGS) entry which is preliminary data.</text>
</comment>
<dbReference type="PRINTS" id="PR00034">
    <property type="entry name" value="HTHCRP"/>
</dbReference>
<protein>
    <recommendedName>
        <fullName evidence="8">Crp/Fnr family transcriptional regulator</fullName>
    </recommendedName>
</protein>
<keyword evidence="7" id="KW-1185">Reference proteome</keyword>
<feature type="domain" description="Cyclic nucleotide-binding" evidence="4">
    <location>
        <begin position="16"/>
        <end position="136"/>
    </location>
</feature>
<evidence type="ECO:0000313" key="7">
    <source>
        <dbReference type="Proteomes" id="UP000748752"/>
    </source>
</evidence>
<dbReference type="PANTHER" id="PTHR24567">
    <property type="entry name" value="CRP FAMILY TRANSCRIPTIONAL REGULATORY PROTEIN"/>
    <property type="match status" value="1"/>
</dbReference>
<dbReference type="Pfam" id="PF00027">
    <property type="entry name" value="cNMP_binding"/>
    <property type="match status" value="1"/>
</dbReference>
<evidence type="ECO:0000313" key="6">
    <source>
        <dbReference type="EMBL" id="MBK1630188.1"/>
    </source>
</evidence>
<evidence type="ECO:0000256" key="3">
    <source>
        <dbReference type="ARBA" id="ARBA00023163"/>
    </source>
</evidence>
<feature type="domain" description="HTH crp-type" evidence="5">
    <location>
        <begin position="150"/>
        <end position="218"/>
    </location>
</feature>
<dbReference type="Pfam" id="PF13545">
    <property type="entry name" value="HTH_Crp_2"/>
    <property type="match status" value="1"/>
</dbReference>
<dbReference type="PRINTS" id="PR00103">
    <property type="entry name" value="CAMPKINASE"/>
</dbReference>
<accession>A0ABS1CE64</accession>
<dbReference type="Gene3D" id="1.10.10.10">
    <property type="entry name" value="Winged helix-like DNA-binding domain superfamily/Winged helix DNA-binding domain"/>
    <property type="match status" value="1"/>
</dbReference>
<sequence>MPSLRRSQAMLANVPLFADLDADALAAIEQQTKRKHYQKRTVIIEKGDESSSLYVLEQGRAKVYVADDAGREIVLRELGPGDHFGELALLGGSPRTASVETLTDCDVRLLTGPVFKDFLAKHPEVALSLIRHLVRQVADLTDTASDLALLSVYGRIAKVLVDQSRDEGGRLMTPPLTQQQIADRVGCSREMVSRIIGDLKTGGYISLEGKRFVLERKLPERW</sequence>
<dbReference type="EMBL" id="NRRV01000009">
    <property type="protein sequence ID" value="MBK1630188.1"/>
    <property type="molecule type" value="Genomic_DNA"/>
</dbReference>
<dbReference type="SUPFAM" id="SSF46785">
    <property type="entry name" value="Winged helix' DNA-binding domain"/>
    <property type="match status" value="1"/>
</dbReference>
<dbReference type="PROSITE" id="PS00889">
    <property type="entry name" value="CNMP_BINDING_2"/>
    <property type="match status" value="1"/>
</dbReference>
<organism evidence="6 7">
    <name type="scientific">Thiohalocapsa halophila</name>
    <dbReference type="NCBI Taxonomy" id="69359"/>
    <lineage>
        <taxon>Bacteria</taxon>
        <taxon>Pseudomonadati</taxon>
        <taxon>Pseudomonadota</taxon>
        <taxon>Gammaproteobacteria</taxon>
        <taxon>Chromatiales</taxon>
        <taxon>Chromatiaceae</taxon>
        <taxon>Thiohalocapsa</taxon>
    </lineage>
</organism>
<dbReference type="InterPro" id="IPR036390">
    <property type="entry name" value="WH_DNA-bd_sf"/>
</dbReference>
<dbReference type="CDD" id="cd00092">
    <property type="entry name" value="HTH_CRP"/>
    <property type="match status" value="1"/>
</dbReference>
<evidence type="ECO:0000256" key="1">
    <source>
        <dbReference type="ARBA" id="ARBA00023015"/>
    </source>
</evidence>
<evidence type="ECO:0008006" key="8">
    <source>
        <dbReference type="Google" id="ProtNLM"/>
    </source>
</evidence>
<name>A0ABS1CE64_9GAMM</name>
<reference evidence="6 7" key="1">
    <citation type="journal article" date="2020" name="Microorganisms">
        <title>Osmotic Adaptation and Compatible Solute Biosynthesis of Phototrophic Bacteria as Revealed from Genome Analyses.</title>
        <authorList>
            <person name="Imhoff J.F."/>
            <person name="Rahn T."/>
            <person name="Kunzel S."/>
            <person name="Keller A."/>
            <person name="Neulinger S.C."/>
        </authorList>
    </citation>
    <scope>NUCLEOTIDE SEQUENCE [LARGE SCALE GENOMIC DNA]</scope>
    <source>
        <strain evidence="6 7">DSM 6210</strain>
    </source>
</reference>
<dbReference type="InterPro" id="IPR050397">
    <property type="entry name" value="Env_Response_Regulators"/>
</dbReference>
<gene>
    <name evidence="6" type="ORF">CKO31_05405</name>
</gene>
<dbReference type="InterPro" id="IPR014710">
    <property type="entry name" value="RmlC-like_jellyroll"/>
</dbReference>
<dbReference type="SMART" id="SM00100">
    <property type="entry name" value="cNMP"/>
    <property type="match status" value="1"/>
</dbReference>
<dbReference type="Gene3D" id="2.60.120.10">
    <property type="entry name" value="Jelly Rolls"/>
    <property type="match status" value="1"/>
</dbReference>